<dbReference type="Pfam" id="PF13450">
    <property type="entry name" value="NAD_binding_8"/>
    <property type="match status" value="1"/>
</dbReference>
<keyword evidence="2" id="KW-1185">Reference proteome</keyword>
<accession>A0A934M7Q8</accession>
<dbReference type="Gene3D" id="3.50.50.60">
    <property type="entry name" value="FAD/NAD(P)-binding domain"/>
    <property type="match status" value="1"/>
</dbReference>
<evidence type="ECO:0000313" key="1">
    <source>
        <dbReference type="EMBL" id="MBI8989797.1"/>
    </source>
</evidence>
<dbReference type="PRINTS" id="PR00420">
    <property type="entry name" value="RNGMNOXGNASE"/>
</dbReference>
<dbReference type="AlphaFoldDB" id="A0A934M7Q8"/>
<evidence type="ECO:0000313" key="2">
    <source>
        <dbReference type="Proteomes" id="UP000645966"/>
    </source>
</evidence>
<dbReference type="PANTHER" id="PTHR10668:SF105">
    <property type="entry name" value="DEHYDROGENASE-RELATED"/>
    <property type="match status" value="1"/>
</dbReference>
<dbReference type="InterPro" id="IPR036188">
    <property type="entry name" value="FAD/NAD-bd_sf"/>
</dbReference>
<comment type="caution">
    <text evidence="1">The sequence shown here is derived from an EMBL/GenBank/DDBJ whole genome shotgun (WGS) entry which is preliminary data.</text>
</comment>
<reference evidence="1" key="1">
    <citation type="submission" date="2020-12" db="EMBL/GenBank/DDBJ databases">
        <title>Genome public.</title>
        <authorList>
            <person name="Sun Q."/>
        </authorList>
    </citation>
    <scope>NUCLEOTIDE SEQUENCE</scope>
    <source>
        <strain evidence="1">CCM 8863</strain>
    </source>
</reference>
<dbReference type="Proteomes" id="UP000645966">
    <property type="component" value="Unassembled WGS sequence"/>
</dbReference>
<gene>
    <name evidence="1" type="ORF">JDV75_08495</name>
</gene>
<organism evidence="1 2">
    <name type="scientific">Corynebacterium meridianum</name>
    <dbReference type="NCBI Taxonomy" id="2765363"/>
    <lineage>
        <taxon>Bacteria</taxon>
        <taxon>Bacillati</taxon>
        <taxon>Actinomycetota</taxon>
        <taxon>Actinomycetes</taxon>
        <taxon>Mycobacteriales</taxon>
        <taxon>Corynebacteriaceae</taxon>
        <taxon>Corynebacterium</taxon>
    </lineage>
</organism>
<dbReference type="EMBL" id="JAEIOS010000013">
    <property type="protein sequence ID" value="MBI8989797.1"/>
    <property type="molecule type" value="Genomic_DNA"/>
</dbReference>
<protein>
    <submittedName>
        <fullName evidence="1">NAD(P)/FAD-dependent oxidoreductase</fullName>
    </submittedName>
</protein>
<sequence length="483" mass="50690">MSARAFVVGSGPNGLAAAIELARAGFGVTVLEGASGIGGGCRSSARLVPGMIHDDCAAVHPLFAASPFFRTLELDVELVHPEIPLVHPLADGEAAVLHRDLDATVAGLGRAGRRWRRVFAPLVRYPDEIADLTLTPMPGSLARHTVLGPRFGARGLPPATTAARFLGGDTPAAALFAGLSAHAFSRLDRPLTSAVGLLMGLTAQTWGWPVVRGGSGRLTTALADYVREFDGTIHTGVTVRRLSDLADFGYRGATAGDVVVLTTTPGHAATMLAGTQPARRRRRYRRFRHGAAAFRVDLAVRGGIPWLNPDARRAGTLHLGGGAAEIAAAERMTAVGRMPEEPFVLVGQQYLADPSRSVRVDGGWLHPVWTYAHVPAGYRGDVTERVISRIETFAPGVRDRIVGVSTRSAAELEAYNPNYVGGDVAGGVNSPRQLIARPVLRNPYDTGVSGVFLGSASTPPGGGVHGMAGFAAARRAGVWAGMI</sequence>
<name>A0A934M7Q8_9CORY</name>
<dbReference type="RefSeq" id="WP_198738827.1">
    <property type="nucleotide sequence ID" value="NZ_JAEIOS010000013.1"/>
</dbReference>
<dbReference type="PANTHER" id="PTHR10668">
    <property type="entry name" value="PHYTOENE DEHYDROGENASE"/>
    <property type="match status" value="1"/>
</dbReference>
<proteinExistence type="predicted"/>
<dbReference type="SUPFAM" id="SSF51905">
    <property type="entry name" value="FAD/NAD(P)-binding domain"/>
    <property type="match status" value="1"/>
</dbReference>